<dbReference type="STRING" id="187420.MTH_1192"/>
<keyword evidence="1" id="KW-1133">Transmembrane helix</keyword>
<dbReference type="EnsemblBacteria" id="AAB85681">
    <property type="protein sequence ID" value="AAB85681"/>
    <property type="gene ID" value="MTH_1192"/>
</dbReference>
<dbReference type="Proteomes" id="UP000005223">
    <property type="component" value="Chromosome"/>
</dbReference>
<evidence type="ECO:0000313" key="2">
    <source>
        <dbReference type="EMBL" id="AAB85681.1"/>
    </source>
</evidence>
<dbReference type="KEGG" id="mth:MTH_1192"/>
<dbReference type="EMBL" id="AE000666">
    <property type="protein sequence ID" value="AAB85681.1"/>
    <property type="molecule type" value="Genomic_DNA"/>
</dbReference>
<protein>
    <submittedName>
        <fullName evidence="2">Conserved protein</fullName>
    </submittedName>
</protein>
<dbReference type="InterPro" id="IPR025098">
    <property type="entry name" value="DUF4013"/>
</dbReference>
<reference evidence="2 3" key="1">
    <citation type="journal article" date="1997" name="J. Bacteriol.">
        <title>Complete genome sequence of Methanobacterium thermoautotrophicum deltaH: functional analysis and comparative genomics.</title>
        <authorList>
            <person name="Smith D.R."/>
            <person name="Doucette-Stamm L.A."/>
            <person name="Deloughery C."/>
            <person name="Lee H.-M."/>
            <person name="Dubois J."/>
            <person name="Aldredge T."/>
            <person name="Bashirzadeh R."/>
            <person name="Blakely D."/>
            <person name="Cook R."/>
            <person name="Gilbert K."/>
            <person name="Harrison D."/>
            <person name="Hoang L."/>
            <person name="Keagle P."/>
            <person name="Lumm W."/>
            <person name="Pothier B."/>
            <person name="Qiu D."/>
            <person name="Spadafora R."/>
            <person name="Vicare R."/>
            <person name="Wang Y."/>
            <person name="Wierzbowski J."/>
            <person name="Gibson R."/>
            <person name="Jiwani N."/>
            <person name="Caruso A."/>
            <person name="Bush D."/>
            <person name="Safer H."/>
            <person name="Patwell D."/>
            <person name="Prabhakar S."/>
            <person name="McDougall S."/>
            <person name="Shimer G."/>
            <person name="Goyal A."/>
            <person name="Pietrovski S."/>
            <person name="Church G.M."/>
            <person name="Daniels C.J."/>
            <person name="Mao J.-i."/>
            <person name="Rice P."/>
            <person name="Nolling J."/>
            <person name="Reeve J.N."/>
        </authorList>
    </citation>
    <scope>NUCLEOTIDE SEQUENCE [LARGE SCALE GENOMIC DNA]</scope>
    <source>
        <strain evidence="3">ATCC 29096 / DSM 1053 / JCM 10044 / NBRC 100330 / Delta H</strain>
    </source>
</reference>
<name>O27260_METTH</name>
<keyword evidence="1" id="KW-0812">Transmembrane</keyword>
<dbReference type="PATRIC" id="fig|187420.15.peg.1170"/>
<keyword evidence="3" id="KW-1185">Reference proteome</keyword>
<sequence>MTIYIVLPAGIRGGVKDMDIGEIVNDAIRYPSSDWKKVIILGVLIIASILILPVFLVMGYGFRALKASIAGFDELPEFDEWGEMFVDGLKVFVVQIAYMIVPLIIIFAGVLGSFTMVSPDTGVITNPTAFTGLVGGTTIIGIILAIILGLIETIAIAHMAYNDSELGAAFRFSEILDVISQIGWLDYIIWYIVVGLISAVMAFIASFLNVIPVLGTLIAVLIIYPYIQLFWNRALALRYAYE</sequence>
<organism evidence="2 3">
    <name type="scientific">Methanothermobacter thermautotrophicus (strain ATCC 29096 / DSM 1053 / JCM 10044 / NBRC 100330 / Delta H)</name>
    <name type="common">Methanobacterium thermoautotrophicum</name>
    <dbReference type="NCBI Taxonomy" id="187420"/>
    <lineage>
        <taxon>Archaea</taxon>
        <taxon>Methanobacteriati</taxon>
        <taxon>Methanobacteriota</taxon>
        <taxon>Methanomada group</taxon>
        <taxon>Methanobacteria</taxon>
        <taxon>Methanobacteriales</taxon>
        <taxon>Methanobacteriaceae</taxon>
        <taxon>Methanothermobacter</taxon>
    </lineage>
</organism>
<feature type="transmembrane region" description="Helical" evidence="1">
    <location>
        <begin position="182"/>
        <end position="204"/>
    </location>
</feature>
<dbReference type="Pfam" id="PF13197">
    <property type="entry name" value="DUF4013"/>
    <property type="match status" value="1"/>
</dbReference>
<dbReference type="PaxDb" id="187420-MTH_1192"/>
<evidence type="ECO:0000313" key="3">
    <source>
        <dbReference type="Proteomes" id="UP000005223"/>
    </source>
</evidence>
<gene>
    <name evidence="2" type="ordered locus">MTH_1192</name>
</gene>
<keyword evidence="1" id="KW-0472">Membrane</keyword>
<proteinExistence type="predicted"/>
<evidence type="ECO:0000256" key="1">
    <source>
        <dbReference type="SAM" id="Phobius"/>
    </source>
</evidence>
<feature type="transmembrane region" description="Helical" evidence="1">
    <location>
        <begin position="38"/>
        <end position="62"/>
    </location>
</feature>
<dbReference type="AlphaFoldDB" id="O27260"/>
<feature type="transmembrane region" description="Helical" evidence="1">
    <location>
        <begin position="134"/>
        <end position="161"/>
    </location>
</feature>
<dbReference type="InParanoid" id="O27260"/>
<feature type="transmembrane region" description="Helical" evidence="1">
    <location>
        <begin position="210"/>
        <end position="231"/>
    </location>
</feature>
<accession>O27260</accession>
<dbReference type="PIR" id="A69026">
    <property type="entry name" value="A69026"/>
</dbReference>
<dbReference type="HOGENOM" id="CLU_079270_3_0_2"/>
<feature type="transmembrane region" description="Helical" evidence="1">
    <location>
        <begin position="91"/>
        <end position="114"/>
    </location>
</feature>